<evidence type="ECO:0000256" key="4">
    <source>
        <dbReference type="ARBA" id="ARBA00022801"/>
    </source>
</evidence>
<keyword evidence="3" id="KW-0064">Aspartyl protease</keyword>
<protein>
    <recommendedName>
        <fullName evidence="8">Peptidase A1 domain-containing protein</fullName>
    </recommendedName>
</protein>
<keyword evidence="2" id="KW-0645">Protease</keyword>
<dbReference type="InterPro" id="IPR033121">
    <property type="entry name" value="PEPTIDASE_A1"/>
</dbReference>
<keyword evidence="4" id="KW-0378">Hydrolase</keyword>
<dbReference type="Pfam" id="PF00026">
    <property type="entry name" value="Asp"/>
    <property type="match status" value="2"/>
</dbReference>
<dbReference type="Proteomes" id="UP000654075">
    <property type="component" value="Unassembled WGS sequence"/>
</dbReference>
<dbReference type="PANTHER" id="PTHR47966:SF51">
    <property type="entry name" value="BETA-SITE APP-CLEAVING ENZYME, ISOFORM A-RELATED"/>
    <property type="match status" value="1"/>
</dbReference>
<evidence type="ECO:0000256" key="1">
    <source>
        <dbReference type="ARBA" id="ARBA00007447"/>
    </source>
</evidence>
<evidence type="ECO:0000256" key="7">
    <source>
        <dbReference type="SAM" id="SignalP"/>
    </source>
</evidence>
<feature type="disulfide bond" evidence="6">
    <location>
        <begin position="309"/>
        <end position="315"/>
    </location>
</feature>
<feature type="active site" evidence="5">
    <location>
        <position position="320"/>
    </location>
</feature>
<evidence type="ECO:0000313" key="9">
    <source>
        <dbReference type="EMBL" id="CAE8595018.1"/>
    </source>
</evidence>
<dbReference type="InterPro" id="IPR021109">
    <property type="entry name" value="Peptidase_aspartic_dom_sf"/>
</dbReference>
<gene>
    <name evidence="9" type="ORF">PGLA1383_LOCUS13539</name>
</gene>
<keyword evidence="7" id="KW-0732">Signal</keyword>
<dbReference type="InterPro" id="IPR034164">
    <property type="entry name" value="Pepsin-like_dom"/>
</dbReference>
<dbReference type="Gene3D" id="2.40.70.10">
    <property type="entry name" value="Acid Proteases"/>
    <property type="match status" value="2"/>
</dbReference>
<proteinExistence type="inferred from homology"/>
<dbReference type="PANTHER" id="PTHR47966">
    <property type="entry name" value="BETA-SITE APP-CLEAVING ENZYME, ISOFORM A-RELATED"/>
    <property type="match status" value="1"/>
</dbReference>
<dbReference type="PROSITE" id="PS51767">
    <property type="entry name" value="PEPTIDASE_A1"/>
    <property type="match status" value="1"/>
</dbReference>
<feature type="signal peptide" evidence="7">
    <location>
        <begin position="1"/>
        <end position="34"/>
    </location>
</feature>
<feature type="non-terminal residue" evidence="9">
    <location>
        <position position="456"/>
    </location>
</feature>
<evidence type="ECO:0000256" key="6">
    <source>
        <dbReference type="PIRSR" id="PIRSR601461-2"/>
    </source>
</evidence>
<feature type="domain" description="Peptidase A1" evidence="8">
    <location>
        <begin position="89"/>
        <end position="429"/>
    </location>
</feature>
<name>A0A813EAP4_POLGL</name>
<keyword evidence="10" id="KW-1185">Reference proteome</keyword>
<dbReference type="InterPro" id="IPR001461">
    <property type="entry name" value="Aspartic_peptidase_A1"/>
</dbReference>
<organism evidence="9 10">
    <name type="scientific">Polarella glacialis</name>
    <name type="common">Dinoflagellate</name>
    <dbReference type="NCBI Taxonomy" id="89957"/>
    <lineage>
        <taxon>Eukaryota</taxon>
        <taxon>Sar</taxon>
        <taxon>Alveolata</taxon>
        <taxon>Dinophyceae</taxon>
        <taxon>Suessiales</taxon>
        <taxon>Suessiaceae</taxon>
        <taxon>Polarella</taxon>
    </lineage>
</organism>
<accession>A0A813EAP4</accession>
<feature type="disulfide bond" evidence="6">
    <location>
        <begin position="121"/>
        <end position="126"/>
    </location>
</feature>
<evidence type="ECO:0000259" key="8">
    <source>
        <dbReference type="PROSITE" id="PS51767"/>
    </source>
</evidence>
<evidence type="ECO:0000313" key="10">
    <source>
        <dbReference type="Proteomes" id="UP000654075"/>
    </source>
</evidence>
<evidence type="ECO:0000256" key="2">
    <source>
        <dbReference type="ARBA" id="ARBA00022670"/>
    </source>
</evidence>
<evidence type="ECO:0000256" key="3">
    <source>
        <dbReference type="ARBA" id="ARBA00022750"/>
    </source>
</evidence>
<reference evidence="9" key="1">
    <citation type="submission" date="2021-02" db="EMBL/GenBank/DDBJ databases">
        <authorList>
            <person name="Dougan E. K."/>
            <person name="Rhodes N."/>
            <person name="Thang M."/>
            <person name="Chan C."/>
        </authorList>
    </citation>
    <scope>NUCLEOTIDE SEQUENCE</scope>
</reference>
<dbReference type="OrthoDB" id="407073at2759"/>
<feature type="active site" evidence="5">
    <location>
        <position position="108"/>
    </location>
</feature>
<sequence length="456" mass="47598">MEAVSTPSSATTAGRSSRSVVLALLLAIFLGAQGTPDSGTSDISSLLALGFQAKSVGSRNATSKAEPFLIRLRRIQGTGQPEGFQGSFYVASLYLGSPRPQHLRVSFDTASGQVVVPSSRCHSLACSEHRRFAPRASSTAQDINGDGRPLQLTPGAKTIKRDAISIGVTSLEWGSGRISGDLLYEEQACFGGPAGHGRCIALGLVGATEMSDVPFRAAAYDGTVGLGLAALSSSPLFHALTRLESGTSTPLPRSFGLYLGATGGELALGGFNAKRLASPLLWAPVIRPEDGYWQVAIRAVRVGNTTLACSQGSGCRGIIDSLVSGFGISSSLHTRMLRALRSSEAESNNASDGRCQGPALSIEVEGVAAAPVVLTWGSEDYSDPSDCLPRIVSSTLPEDFGDDVIILGQAFLQRYYTVFDWGSRRLGFGLPAAAADASSLRSERRLSGARGAPTAK</sequence>
<feature type="chain" id="PRO_5032342968" description="Peptidase A1 domain-containing protein" evidence="7">
    <location>
        <begin position="35"/>
        <end position="456"/>
    </location>
</feature>
<dbReference type="GO" id="GO:0006508">
    <property type="term" value="P:proteolysis"/>
    <property type="evidence" value="ECO:0007669"/>
    <property type="project" value="UniProtKB-KW"/>
</dbReference>
<dbReference type="AlphaFoldDB" id="A0A813EAP4"/>
<dbReference type="EMBL" id="CAJNNV010007507">
    <property type="protein sequence ID" value="CAE8595018.1"/>
    <property type="molecule type" value="Genomic_DNA"/>
</dbReference>
<dbReference type="GO" id="GO:0004190">
    <property type="term" value="F:aspartic-type endopeptidase activity"/>
    <property type="evidence" value="ECO:0007669"/>
    <property type="project" value="UniProtKB-KW"/>
</dbReference>
<comment type="similarity">
    <text evidence="1">Belongs to the peptidase A1 family.</text>
</comment>
<comment type="caution">
    <text evidence="9">The sequence shown here is derived from an EMBL/GenBank/DDBJ whole genome shotgun (WGS) entry which is preliminary data.</text>
</comment>
<dbReference type="SUPFAM" id="SSF50630">
    <property type="entry name" value="Acid proteases"/>
    <property type="match status" value="1"/>
</dbReference>
<keyword evidence="6" id="KW-1015">Disulfide bond</keyword>
<dbReference type="PRINTS" id="PR00792">
    <property type="entry name" value="PEPSIN"/>
</dbReference>
<dbReference type="CDD" id="cd05471">
    <property type="entry name" value="pepsin_like"/>
    <property type="match status" value="1"/>
</dbReference>
<evidence type="ECO:0000256" key="5">
    <source>
        <dbReference type="PIRSR" id="PIRSR601461-1"/>
    </source>
</evidence>